<evidence type="ECO:0000313" key="6">
    <source>
        <dbReference type="Proteomes" id="UP000035760"/>
    </source>
</evidence>
<keyword evidence="2" id="KW-0547">Nucleotide-binding</keyword>
<dbReference type="Proteomes" id="UP000035760">
    <property type="component" value="Unassembled WGS sequence"/>
</dbReference>
<evidence type="ECO:0000313" key="5">
    <source>
        <dbReference type="EMBL" id="CDI02421.1"/>
    </source>
</evidence>
<dbReference type="Pfam" id="PF13380">
    <property type="entry name" value="CoA_binding_2"/>
    <property type="match status" value="1"/>
</dbReference>
<dbReference type="GO" id="GO:0016874">
    <property type="term" value="F:ligase activity"/>
    <property type="evidence" value="ECO:0007669"/>
    <property type="project" value="UniProtKB-KW"/>
</dbReference>
<dbReference type="PANTHER" id="PTHR43334">
    <property type="entry name" value="ACETATE--COA LIGASE [ADP-FORMING]"/>
    <property type="match status" value="1"/>
</dbReference>
<dbReference type="InterPro" id="IPR051538">
    <property type="entry name" value="Acyl-CoA_Synth/Transferase"/>
</dbReference>
<keyword evidence="1" id="KW-0436">Ligase</keyword>
<dbReference type="PROSITE" id="PS51186">
    <property type="entry name" value="GNAT"/>
    <property type="match status" value="1"/>
</dbReference>
<dbReference type="Gene3D" id="3.30.470.20">
    <property type="entry name" value="ATP-grasp fold, B domain"/>
    <property type="match status" value="1"/>
</dbReference>
<proteinExistence type="predicted"/>
<dbReference type="GO" id="GO:0005524">
    <property type="term" value="F:ATP binding"/>
    <property type="evidence" value="ECO:0007669"/>
    <property type="project" value="UniProtKB-KW"/>
</dbReference>
<comment type="caution">
    <text evidence="5">The sequence shown here is derived from an EMBL/GenBank/DDBJ whole genome shotgun (WGS) entry which is preliminary data.</text>
</comment>
<dbReference type="InterPro" id="IPR000182">
    <property type="entry name" value="GNAT_dom"/>
</dbReference>
<dbReference type="Gene3D" id="3.40.630.30">
    <property type="match status" value="1"/>
</dbReference>
<protein>
    <recommendedName>
        <fullName evidence="4">N-acetyltransferase domain-containing protein</fullName>
    </recommendedName>
</protein>
<dbReference type="InterPro" id="IPR036291">
    <property type="entry name" value="NAD(P)-bd_dom_sf"/>
</dbReference>
<dbReference type="Gene3D" id="3.40.50.720">
    <property type="entry name" value="NAD(P)-binding Rossmann-like Domain"/>
    <property type="match status" value="1"/>
</dbReference>
<feature type="domain" description="N-acetyltransferase" evidence="4">
    <location>
        <begin position="656"/>
        <end position="814"/>
    </location>
</feature>
<dbReference type="InterPro" id="IPR016181">
    <property type="entry name" value="Acyl_CoA_acyltransferase"/>
</dbReference>
<dbReference type="SUPFAM" id="SSF55729">
    <property type="entry name" value="Acyl-CoA N-acyltransferases (Nat)"/>
    <property type="match status" value="1"/>
</dbReference>
<dbReference type="RefSeq" id="WP_048672607.1">
    <property type="nucleotide sequence ID" value="NZ_CBTJ020000037.1"/>
</dbReference>
<organism evidence="5 6">
    <name type="scientific">Candidatus Competibacter denitrificans Run_A_D11</name>
    <dbReference type="NCBI Taxonomy" id="1400863"/>
    <lineage>
        <taxon>Bacteria</taxon>
        <taxon>Pseudomonadati</taxon>
        <taxon>Pseudomonadota</taxon>
        <taxon>Gammaproteobacteria</taxon>
        <taxon>Candidatus Competibacteraceae</taxon>
        <taxon>Candidatus Competibacter</taxon>
    </lineage>
</organism>
<dbReference type="Pfam" id="PF13302">
    <property type="entry name" value="Acetyltransf_3"/>
    <property type="match status" value="1"/>
</dbReference>
<evidence type="ECO:0000259" key="4">
    <source>
        <dbReference type="PROSITE" id="PS51186"/>
    </source>
</evidence>
<keyword evidence="6" id="KW-1185">Reference proteome</keyword>
<dbReference type="GO" id="GO:0016747">
    <property type="term" value="F:acyltransferase activity, transferring groups other than amino-acyl groups"/>
    <property type="evidence" value="ECO:0007669"/>
    <property type="project" value="InterPro"/>
</dbReference>
<dbReference type="STRING" id="1400863.BN873_300042"/>
<keyword evidence="3" id="KW-0067">ATP-binding</keyword>
<reference evidence="5" key="2">
    <citation type="submission" date="2014-03" db="EMBL/GenBank/DDBJ databases">
        <title>Candidatus Competibacter-lineage genomes retrieved from metagenomes reveal functional metabolic diversity.</title>
        <authorList>
            <person name="McIlroy S.J."/>
            <person name="Albertsen M."/>
            <person name="Andresen E.K."/>
            <person name="Saunders A.M."/>
            <person name="Kristiansen R."/>
            <person name="Stokholm-Bjerregaard M."/>
            <person name="Nielsen K.L."/>
            <person name="Nielsen P.H."/>
        </authorList>
    </citation>
    <scope>NUCLEOTIDE SEQUENCE</scope>
    <source>
        <strain evidence="5">Run_A_D11</strain>
    </source>
</reference>
<dbReference type="PANTHER" id="PTHR43334:SF1">
    <property type="entry name" value="3-HYDROXYPROPIONATE--COA LIGASE [ADP-FORMING]"/>
    <property type="match status" value="1"/>
</dbReference>
<dbReference type="SUPFAM" id="SSF52210">
    <property type="entry name" value="Succinyl-CoA synthetase domains"/>
    <property type="match status" value="2"/>
</dbReference>
<dbReference type="AlphaFoldDB" id="W6M3T2"/>
<dbReference type="InterPro" id="IPR032875">
    <property type="entry name" value="Succ_CoA_lig_flav_dom"/>
</dbReference>
<accession>W6M3T2</accession>
<sequence>MASHGIGDLFEPASIALIGASERPGSLGEVLARNLLAGACKGELFFINRRHQRVQDRPAYRAIADLPVVPELAMIVTPPRTVPELLRQLDRAGSKIAVVATPAIAHQGDRDAAFFPRDAPRLPRLRRLRVLGPASGGLMVPRWGLNGSLAEVLPGPGRLALVSQSGAVLLPLMAWARAQGIGFSQVMVVGGGGDIDVPELLDWLADDPDTQAILLDLETVQKGRSFLSAARAVARSKPVIVLRAGQHRNDPLWPTDAIYQAAFRRVGLQWAASLRELFWAAKLLACDLPVVGDRLAIIANSRGLGLLAVDALLTVGGRLAHLSQDAAGQLRQSLPADVTLGYPLAFDIAVDIERFATILQIVLRERDHNGTLVLYAPNSLANAEKVATTLIDSVERCRVESGERPCVLVCWLGEDSDGTSRQRLHERGIPTFDLPEDAIGAFMHRWHQVQSRIGLMATPPPTPAFFAPDPTAPRRLVADWLARGCSEPEAATSKALLALYGIAITLPEMAEPAPFALSLRLLVDPVFGAVLLLEPASRATDAMFAESVVVFPPLNGVLAREAIRHTRVYRFLRDTHSDWLASLVNVLESVARLVVELGEVSELELKPIQLHSSGAAVTVARLRIAPITGPAEQRLAIRPYPRELEETISLPDGSTLLIRPVRPQDEPNFVASFAQLSTEEVRMRFMYTFKELIHEEAARLTQIDYGRDMALVVFRQRPGQPLESCGVARLMRADEERVEFAIILLRAATGIGLGSLLVRRLIGYARTRDFRELFGEILRENAPMLALCRAMGFTLKPCADDPGVIIATLALTVP</sequence>
<dbReference type="InterPro" id="IPR003781">
    <property type="entry name" value="CoA-bd"/>
</dbReference>
<name>W6M3T2_9GAMM</name>
<dbReference type="SUPFAM" id="SSF51735">
    <property type="entry name" value="NAD(P)-binding Rossmann-fold domains"/>
    <property type="match status" value="1"/>
</dbReference>
<dbReference type="EMBL" id="CBTJ020000037">
    <property type="protein sequence ID" value="CDI02421.1"/>
    <property type="molecule type" value="Genomic_DNA"/>
</dbReference>
<evidence type="ECO:0000256" key="2">
    <source>
        <dbReference type="ARBA" id="ARBA00022741"/>
    </source>
</evidence>
<dbReference type="Gene3D" id="3.40.50.261">
    <property type="entry name" value="Succinyl-CoA synthetase domains"/>
    <property type="match status" value="2"/>
</dbReference>
<dbReference type="Pfam" id="PF13549">
    <property type="entry name" value="ATP-grasp_5"/>
    <property type="match status" value="1"/>
</dbReference>
<dbReference type="InterPro" id="IPR016102">
    <property type="entry name" value="Succinyl-CoA_synth-like"/>
</dbReference>
<dbReference type="Pfam" id="PF13607">
    <property type="entry name" value="Succ_CoA_lig"/>
    <property type="match status" value="1"/>
</dbReference>
<evidence type="ECO:0000256" key="3">
    <source>
        <dbReference type="ARBA" id="ARBA00022840"/>
    </source>
</evidence>
<dbReference type="OrthoDB" id="9807426at2"/>
<evidence type="ECO:0000256" key="1">
    <source>
        <dbReference type="ARBA" id="ARBA00022598"/>
    </source>
</evidence>
<dbReference type="SMART" id="SM00881">
    <property type="entry name" value="CoA_binding"/>
    <property type="match status" value="1"/>
</dbReference>
<gene>
    <name evidence="5" type="ORF">BN873_300042</name>
</gene>
<reference evidence="5" key="1">
    <citation type="submission" date="2013-07" db="EMBL/GenBank/DDBJ databases">
        <authorList>
            <person name="McIlroy S."/>
        </authorList>
    </citation>
    <scope>NUCLEOTIDE SEQUENCE [LARGE SCALE GENOMIC DNA]</scope>
    <source>
        <strain evidence="5">Run_A_D11</strain>
    </source>
</reference>